<reference evidence="3" key="3">
    <citation type="submission" date="2015-06" db="UniProtKB">
        <authorList>
            <consortium name="EnsemblMetazoa"/>
        </authorList>
    </citation>
    <scope>IDENTIFICATION</scope>
</reference>
<dbReference type="HOGENOM" id="CLU_1847295_0_0_1"/>
<evidence type="ECO:0000313" key="3">
    <source>
        <dbReference type="EnsemblMetazoa" id="HelroP169946"/>
    </source>
</evidence>
<evidence type="ECO:0000313" key="2">
    <source>
        <dbReference type="EMBL" id="ESO08207.1"/>
    </source>
</evidence>
<reference evidence="4" key="1">
    <citation type="submission" date="2012-12" db="EMBL/GenBank/DDBJ databases">
        <authorList>
            <person name="Hellsten U."/>
            <person name="Grimwood J."/>
            <person name="Chapman J.A."/>
            <person name="Shapiro H."/>
            <person name="Aerts A."/>
            <person name="Otillar R.P."/>
            <person name="Terry A.Y."/>
            <person name="Boore J.L."/>
            <person name="Simakov O."/>
            <person name="Marletaz F."/>
            <person name="Cho S.-J."/>
            <person name="Edsinger-Gonzales E."/>
            <person name="Havlak P."/>
            <person name="Kuo D.-H."/>
            <person name="Larsson T."/>
            <person name="Lv J."/>
            <person name="Arendt D."/>
            <person name="Savage R."/>
            <person name="Osoegawa K."/>
            <person name="de Jong P."/>
            <person name="Lindberg D.R."/>
            <person name="Seaver E.C."/>
            <person name="Weisblat D.A."/>
            <person name="Putnam N.H."/>
            <person name="Grigoriev I.V."/>
            <person name="Rokhsar D.S."/>
        </authorList>
    </citation>
    <scope>NUCLEOTIDE SEQUENCE</scope>
</reference>
<evidence type="ECO:0000256" key="1">
    <source>
        <dbReference type="SAM" id="MobiDB-lite"/>
    </source>
</evidence>
<feature type="compositionally biased region" description="Basic and acidic residues" evidence="1">
    <location>
        <begin position="86"/>
        <end position="95"/>
    </location>
</feature>
<gene>
    <name evidence="3" type="primary">20203017</name>
    <name evidence="2" type="ORF">HELRODRAFT_169946</name>
</gene>
<dbReference type="EnsemblMetazoa" id="HelroT169946">
    <property type="protein sequence ID" value="HelroP169946"/>
    <property type="gene ID" value="HelroG169946"/>
</dbReference>
<keyword evidence="4" id="KW-1185">Reference proteome</keyword>
<dbReference type="CTD" id="20203017"/>
<dbReference type="KEGG" id="hro:HELRODRAFT_169946"/>
<name>T1F2G7_HELRO</name>
<dbReference type="AlphaFoldDB" id="T1F2G7"/>
<accession>T1F2G7</accession>
<dbReference type="RefSeq" id="XP_009013996.1">
    <property type="nucleotide sequence ID" value="XM_009015748.1"/>
</dbReference>
<dbReference type="EMBL" id="KB096134">
    <property type="protein sequence ID" value="ESO08207.1"/>
    <property type="molecule type" value="Genomic_DNA"/>
</dbReference>
<dbReference type="InParanoid" id="T1F2G7"/>
<evidence type="ECO:0000313" key="4">
    <source>
        <dbReference type="Proteomes" id="UP000015101"/>
    </source>
</evidence>
<dbReference type="EMBL" id="AMQM01003441">
    <property type="status" value="NOT_ANNOTATED_CDS"/>
    <property type="molecule type" value="Genomic_DNA"/>
</dbReference>
<proteinExistence type="predicted"/>
<dbReference type="GeneID" id="20203017"/>
<protein>
    <submittedName>
        <fullName evidence="2 3">Uncharacterized protein</fullName>
    </submittedName>
</protein>
<sequence length="139" mass="15748">MAGDSKLISILSYPNRINLKSLGVECLKKCLDYRGVPYNGMNEDADALRELFKLHIAPELQRVYRDNPLEKHLLDLQNNCSKRRIDRTTSNHQKDGSQNAATADHKTTETVLLKKLNKTVVITTSDSPPVKKFKPITFP</sequence>
<reference evidence="2 4" key="2">
    <citation type="journal article" date="2013" name="Nature">
        <title>Insights into bilaterian evolution from three spiralian genomes.</title>
        <authorList>
            <person name="Simakov O."/>
            <person name="Marletaz F."/>
            <person name="Cho S.J."/>
            <person name="Edsinger-Gonzales E."/>
            <person name="Havlak P."/>
            <person name="Hellsten U."/>
            <person name="Kuo D.H."/>
            <person name="Larsson T."/>
            <person name="Lv J."/>
            <person name="Arendt D."/>
            <person name="Savage R."/>
            <person name="Osoegawa K."/>
            <person name="de Jong P."/>
            <person name="Grimwood J."/>
            <person name="Chapman J.A."/>
            <person name="Shapiro H."/>
            <person name="Aerts A."/>
            <person name="Otillar R.P."/>
            <person name="Terry A.Y."/>
            <person name="Boore J.L."/>
            <person name="Grigoriev I.V."/>
            <person name="Lindberg D.R."/>
            <person name="Seaver E.C."/>
            <person name="Weisblat D.A."/>
            <person name="Putnam N.H."/>
            <person name="Rokhsar D.S."/>
        </authorList>
    </citation>
    <scope>NUCLEOTIDE SEQUENCE</scope>
</reference>
<dbReference type="Proteomes" id="UP000015101">
    <property type="component" value="Unassembled WGS sequence"/>
</dbReference>
<feature type="region of interest" description="Disordered" evidence="1">
    <location>
        <begin position="84"/>
        <end position="107"/>
    </location>
</feature>
<organism evidence="3 4">
    <name type="scientific">Helobdella robusta</name>
    <name type="common">Californian leech</name>
    <dbReference type="NCBI Taxonomy" id="6412"/>
    <lineage>
        <taxon>Eukaryota</taxon>
        <taxon>Metazoa</taxon>
        <taxon>Spiralia</taxon>
        <taxon>Lophotrochozoa</taxon>
        <taxon>Annelida</taxon>
        <taxon>Clitellata</taxon>
        <taxon>Hirudinea</taxon>
        <taxon>Rhynchobdellida</taxon>
        <taxon>Glossiphoniidae</taxon>
        <taxon>Helobdella</taxon>
    </lineage>
</organism>